<evidence type="ECO:0000313" key="2">
    <source>
        <dbReference type="EMBL" id="OLP82754.1"/>
    </source>
</evidence>
<reference evidence="2 3" key="1">
    <citation type="submission" date="2016-02" db="EMBL/GenBank/DDBJ databases">
        <title>Genome analysis of coral dinoflagellate symbionts highlights evolutionary adaptations to a symbiotic lifestyle.</title>
        <authorList>
            <person name="Aranda M."/>
            <person name="Li Y."/>
            <person name="Liew Y.J."/>
            <person name="Baumgarten S."/>
            <person name="Simakov O."/>
            <person name="Wilson M."/>
            <person name="Piel J."/>
            <person name="Ashoor H."/>
            <person name="Bougouffa S."/>
            <person name="Bajic V.B."/>
            <person name="Ryu T."/>
            <person name="Ravasi T."/>
            <person name="Bayer T."/>
            <person name="Micklem G."/>
            <person name="Kim H."/>
            <person name="Bhak J."/>
            <person name="Lajeunesse T.C."/>
            <person name="Voolstra C.R."/>
        </authorList>
    </citation>
    <scope>NUCLEOTIDE SEQUENCE [LARGE SCALE GENOMIC DNA]</scope>
    <source>
        <strain evidence="2 3">CCMP2467</strain>
    </source>
</reference>
<organism evidence="2 3">
    <name type="scientific">Symbiodinium microadriaticum</name>
    <name type="common">Dinoflagellate</name>
    <name type="synonym">Zooxanthella microadriatica</name>
    <dbReference type="NCBI Taxonomy" id="2951"/>
    <lineage>
        <taxon>Eukaryota</taxon>
        <taxon>Sar</taxon>
        <taxon>Alveolata</taxon>
        <taxon>Dinophyceae</taxon>
        <taxon>Suessiales</taxon>
        <taxon>Symbiodiniaceae</taxon>
        <taxon>Symbiodinium</taxon>
    </lineage>
</organism>
<feature type="region of interest" description="Disordered" evidence="1">
    <location>
        <begin position="320"/>
        <end position="368"/>
    </location>
</feature>
<feature type="compositionally biased region" description="Low complexity" evidence="1">
    <location>
        <begin position="202"/>
        <end position="214"/>
    </location>
</feature>
<accession>A0A1Q9CIK6</accession>
<feature type="compositionally biased region" description="Polar residues" evidence="1">
    <location>
        <begin position="222"/>
        <end position="233"/>
    </location>
</feature>
<comment type="caution">
    <text evidence="2">The sequence shown here is derived from an EMBL/GenBank/DDBJ whole genome shotgun (WGS) entry which is preliminary data.</text>
</comment>
<sequence>MLRKNEETQIEENLHAEMLRKKEEAQQTFEGKFHVKMLRKNEEAQDFLKEISMSRCCKRRFPYHGSASGAPGSGGMVETPSAELATARCRATDSTLHQRRAQPWAAAARKGVVGRVGHGTKVGYGGTASTRCSSGAPLLQRGLLVVEALRGQLRVARDFAAARRDKRDSIGCERPRQDRKQHAFSKESVKCENGVSLPTWVSRPSSPSAAGASARPRETPTPVCSSSTPQQAGVQPPQLHVGKALPVRPRALALAELLRRSLQSWRQKSNVASRSPVVSLAGPLVAERPFNYRRDRIVVTASVRQDVGWAGGTLRSRCCARGKRLGPSSRRGRRSRAPGPVQGARNGELDRDRKGSPPTPGPARKRRGVHCWRRVRGSEPHQVANETLRPASSDLGAQDQKLLRTAPCEFPDDLYMVTMPSRAKAGLDAAASAVADRCGIASNLGKTRVIAAEASPAPPGIAELVDDVWRGDKPDAQRGVIVLGSPLLHPAFVQAWAEERLRAEQELLD</sequence>
<dbReference type="Proteomes" id="UP000186817">
    <property type="component" value="Unassembled WGS sequence"/>
</dbReference>
<feature type="compositionally biased region" description="Basic and acidic residues" evidence="1">
    <location>
        <begin position="164"/>
        <end position="190"/>
    </location>
</feature>
<feature type="region of interest" description="Disordered" evidence="1">
    <location>
        <begin position="164"/>
        <end position="242"/>
    </location>
</feature>
<feature type="compositionally biased region" description="Basic residues" evidence="1">
    <location>
        <begin position="320"/>
        <end position="336"/>
    </location>
</feature>
<evidence type="ECO:0000256" key="1">
    <source>
        <dbReference type="SAM" id="MobiDB-lite"/>
    </source>
</evidence>
<dbReference type="EMBL" id="LSRX01001170">
    <property type="protein sequence ID" value="OLP82754.1"/>
    <property type="molecule type" value="Genomic_DNA"/>
</dbReference>
<keyword evidence="3" id="KW-1185">Reference proteome</keyword>
<dbReference type="AlphaFoldDB" id="A0A1Q9CIK6"/>
<dbReference type="OrthoDB" id="10537072at2759"/>
<evidence type="ECO:0000313" key="3">
    <source>
        <dbReference type="Proteomes" id="UP000186817"/>
    </source>
</evidence>
<name>A0A1Q9CIK6_SYMMI</name>
<proteinExistence type="predicted"/>
<protein>
    <recommendedName>
        <fullName evidence="4">Reverse transcriptase domain-containing protein</fullName>
    </recommendedName>
</protein>
<gene>
    <name evidence="2" type="ORF">AK812_SmicGene36565</name>
</gene>
<evidence type="ECO:0008006" key="4">
    <source>
        <dbReference type="Google" id="ProtNLM"/>
    </source>
</evidence>